<dbReference type="Gene3D" id="2.70.98.40">
    <property type="entry name" value="Glycoside hydrolase, family 65, N-terminal domain"/>
    <property type="match status" value="1"/>
</dbReference>
<keyword evidence="2" id="KW-0328">Glycosyltransferase</keyword>
<dbReference type="Pfam" id="PF03636">
    <property type="entry name" value="Glyco_hydro_65N"/>
    <property type="match status" value="1"/>
</dbReference>
<evidence type="ECO:0000313" key="10">
    <source>
        <dbReference type="Proteomes" id="UP000199287"/>
    </source>
</evidence>
<gene>
    <name evidence="9" type="ORF">SAMN05192551_101334</name>
</gene>
<evidence type="ECO:0000313" key="9">
    <source>
        <dbReference type="EMBL" id="SFH51854.1"/>
    </source>
</evidence>
<dbReference type="InterPro" id="IPR012341">
    <property type="entry name" value="6hp_glycosidase-like_sf"/>
</dbReference>
<dbReference type="Gene3D" id="2.60.420.10">
    <property type="entry name" value="Maltose phosphorylase, domain 3"/>
    <property type="match status" value="1"/>
</dbReference>
<evidence type="ECO:0000256" key="5">
    <source>
        <dbReference type="PIRSR" id="PIRSR036289-51"/>
    </source>
</evidence>
<feature type="binding site" evidence="5">
    <location>
        <begin position="371"/>
        <end position="372"/>
    </location>
    <ligand>
        <name>substrate</name>
    </ligand>
</feature>
<evidence type="ECO:0000259" key="7">
    <source>
        <dbReference type="Pfam" id="PF03633"/>
    </source>
</evidence>
<dbReference type="Gene3D" id="1.50.10.10">
    <property type="match status" value="1"/>
</dbReference>
<dbReference type="EMBL" id="FOQA01000001">
    <property type="protein sequence ID" value="SFH51854.1"/>
    <property type="molecule type" value="Genomic_DNA"/>
</dbReference>
<dbReference type="PANTHER" id="PTHR11051">
    <property type="entry name" value="GLYCOSYL HYDROLASE-RELATED"/>
    <property type="match status" value="1"/>
</dbReference>
<keyword evidence="3" id="KW-0808">Transferase</keyword>
<protein>
    <submittedName>
        <fullName evidence="9">Alpha,alpha-trehalose phosphorylase</fullName>
    </submittedName>
</protein>
<feature type="domain" description="Glycoside hydrolase family 65 C-terminal" evidence="7">
    <location>
        <begin position="710"/>
        <end position="766"/>
    </location>
</feature>
<dbReference type="InterPro" id="IPR005196">
    <property type="entry name" value="Glyco_hydro_65_N"/>
</dbReference>
<dbReference type="Pfam" id="PF03633">
    <property type="entry name" value="Glyco_hydro_65C"/>
    <property type="match status" value="1"/>
</dbReference>
<dbReference type="InterPro" id="IPR037018">
    <property type="entry name" value="GH65_N"/>
</dbReference>
<dbReference type="InterPro" id="IPR005195">
    <property type="entry name" value="Glyco_hydro_65_M"/>
</dbReference>
<evidence type="ECO:0000259" key="8">
    <source>
        <dbReference type="Pfam" id="PF03636"/>
    </source>
</evidence>
<dbReference type="PIRSF" id="PIRSF036289">
    <property type="entry name" value="Glycosyl_hydrolase_malt_phosph"/>
    <property type="match status" value="1"/>
</dbReference>
<accession>A0A1I3AP86</accession>
<dbReference type="InterPro" id="IPR008928">
    <property type="entry name" value="6-hairpin_glycosidase_sf"/>
</dbReference>
<evidence type="ECO:0000256" key="1">
    <source>
        <dbReference type="ARBA" id="ARBA00006768"/>
    </source>
</evidence>
<dbReference type="GO" id="GO:0004553">
    <property type="term" value="F:hydrolase activity, hydrolyzing O-glycosyl compounds"/>
    <property type="evidence" value="ECO:0007669"/>
    <property type="project" value="TreeGrafter"/>
</dbReference>
<keyword evidence="10" id="KW-1185">Reference proteome</keyword>
<dbReference type="AlphaFoldDB" id="A0A1I3AP86"/>
<dbReference type="Proteomes" id="UP000199287">
    <property type="component" value="Unassembled WGS sequence"/>
</dbReference>
<dbReference type="InterPro" id="IPR011013">
    <property type="entry name" value="Gal_mutarotase_sf_dom"/>
</dbReference>
<comment type="similarity">
    <text evidence="1">Belongs to the glycosyl hydrolase 65 family.</text>
</comment>
<dbReference type="OrthoDB" id="9758855at2"/>
<name>A0A1I3AP86_9FIRM</name>
<feature type="domain" description="Glycoside hydrolase family 65 central catalytic" evidence="6">
    <location>
        <begin position="337"/>
        <end position="701"/>
    </location>
</feature>
<feature type="domain" description="Glycoside hydrolase family 65 N-terminal" evidence="8">
    <location>
        <begin position="21"/>
        <end position="277"/>
    </location>
</feature>
<evidence type="ECO:0000256" key="2">
    <source>
        <dbReference type="ARBA" id="ARBA00022676"/>
    </source>
</evidence>
<proteinExistence type="inferred from homology"/>
<evidence type="ECO:0000256" key="3">
    <source>
        <dbReference type="ARBA" id="ARBA00022679"/>
    </source>
</evidence>
<dbReference type="InterPro" id="IPR017045">
    <property type="entry name" value="Malt_Pase/Glycosyl_Hdrlase"/>
</dbReference>
<dbReference type="GO" id="GO:0016757">
    <property type="term" value="F:glycosyltransferase activity"/>
    <property type="evidence" value="ECO:0007669"/>
    <property type="project" value="UniProtKB-KW"/>
</dbReference>
<dbReference type="GO" id="GO:0030246">
    <property type="term" value="F:carbohydrate binding"/>
    <property type="evidence" value="ECO:0007669"/>
    <property type="project" value="InterPro"/>
</dbReference>
<evidence type="ECO:0000256" key="4">
    <source>
        <dbReference type="PIRSR" id="PIRSR036289-50"/>
    </source>
</evidence>
<dbReference type="InterPro" id="IPR005194">
    <property type="entry name" value="Glyco_hydro_65_C"/>
</dbReference>
<feature type="active site" description="Proton donor" evidence="4">
    <location>
        <position position="501"/>
    </location>
</feature>
<dbReference type="SUPFAM" id="SSF74650">
    <property type="entry name" value="Galactose mutarotase-like"/>
    <property type="match status" value="1"/>
</dbReference>
<dbReference type="RefSeq" id="WP_093368938.1">
    <property type="nucleotide sequence ID" value="NZ_FOQA01000001.1"/>
</dbReference>
<dbReference type="STRING" id="69895.SAMN05192551_101334"/>
<dbReference type="Pfam" id="PF03632">
    <property type="entry name" value="Glyco_hydro_65m"/>
    <property type="match status" value="1"/>
</dbReference>
<feature type="binding site" evidence="5">
    <location>
        <begin position="613"/>
        <end position="614"/>
    </location>
    <ligand>
        <name>substrate</name>
    </ligand>
</feature>
<dbReference type="GO" id="GO:0005975">
    <property type="term" value="P:carbohydrate metabolic process"/>
    <property type="evidence" value="ECO:0007669"/>
    <property type="project" value="InterPro"/>
</dbReference>
<evidence type="ECO:0000259" key="6">
    <source>
        <dbReference type="Pfam" id="PF03632"/>
    </source>
</evidence>
<reference evidence="10" key="1">
    <citation type="submission" date="2016-10" db="EMBL/GenBank/DDBJ databases">
        <authorList>
            <person name="Varghese N."/>
            <person name="Submissions S."/>
        </authorList>
    </citation>
    <scope>NUCLEOTIDE SEQUENCE [LARGE SCALE GENOMIC DNA]</scope>
    <source>
        <strain evidence="10">Z-7934</strain>
    </source>
</reference>
<organism evidence="9 10">
    <name type="scientific">Tindallia magadiensis</name>
    <dbReference type="NCBI Taxonomy" id="69895"/>
    <lineage>
        <taxon>Bacteria</taxon>
        <taxon>Bacillati</taxon>
        <taxon>Bacillota</taxon>
        <taxon>Clostridia</taxon>
        <taxon>Peptostreptococcales</taxon>
        <taxon>Tindalliaceae</taxon>
        <taxon>Tindallia</taxon>
    </lineage>
</organism>
<dbReference type="PANTHER" id="PTHR11051:SF8">
    <property type="entry name" value="PROTEIN-GLUCOSYLGALACTOSYLHYDROXYLYSINE GLUCOSIDASE"/>
    <property type="match status" value="1"/>
</dbReference>
<dbReference type="SUPFAM" id="SSF48208">
    <property type="entry name" value="Six-hairpin glycosidases"/>
    <property type="match status" value="1"/>
</dbReference>
<sequence length="784" mass="91509">MKISKNAIWDGEEVHPWKLVEKKYPKKFNALKETLFSQANGYLGFRGTFEEGYRSSESLSMEGTYLNGFYEKTPIHYDENAFGYATHTETMLNVPDGKKISIDLDGEAFSFESGQIMAYGRELDFRTGLLTRMVTWKSSKGKTLQMKWERLVSFCCPNKAMLKISLTPLDFDGEISITSQLDGHVKNQESGADPRFGANMKGESLAILDSYYDKEDAMFLQKTIHSDLILLCAMKNRLQTCCHYEAIQNTTDRTINFKYKIQARRFMDIELEKELFYAHGPLRKKDEIVQCWKRQQLNEKESQWEFLKKEQETWLQTFWEKNDVIIDGNEKQQQGIRFNLFHLLQSTGCDGKTNVSAKGLTGEGYQGHYFWDTEIYIMPFFLYTYPAKARKLLEYRYHILPKARERARTLYRKKGALYPWRTIAGEECSSYYPAGTAQYHLNADIAYSIKKYWEATGDEDFMHQYGAEILIETARIWMYIGHFSPVKNGKFVINTVTGPDEYTAMVNNNYFTNLMASEHLDFVYHYSQRLKKKAPAVYRKLVEKIELDEKEEYMWKKASENMFFPSKNEEGILPQDEHFLEKEKWNFHDTPVDHYPLLLHYHPLEIYRHQVCKQADLVLAMFLAHNHFSVEEKTSNINYYDSITTHDSSLSTSIFSILYAETGEMNKAEILFLNNIRMDLDNLHDNTHQGIHAAAMGGSWMCIVNGFAGMRTLENKISFFPRIPESWNAFEFQLVFLNNRIKVRVSKKETRYELVEGKSIEIIHEDVCFTLTAKNSIKTMKRGG</sequence>